<protein>
    <submittedName>
        <fullName evidence="2">Uncharacterized protein</fullName>
    </submittedName>
</protein>
<feature type="transmembrane region" description="Helical" evidence="1">
    <location>
        <begin position="6"/>
        <end position="26"/>
    </location>
</feature>
<dbReference type="AlphaFoldDB" id="A0A7S4TAV6"/>
<organism evidence="2">
    <name type="scientific">Ditylum brightwellii</name>
    <dbReference type="NCBI Taxonomy" id="49249"/>
    <lineage>
        <taxon>Eukaryota</taxon>
        <taxon>Sar</taxon>
        <taxon>Stramenopiles</taxon>
        <taxon>Ochrophyta</taxon>
        <taxon>Bacillariophyta</taxon>
        <taxon>Mediophyceae</taxon>
        <taxon>Lithodesmiophycidae</taxon>
        <taxon>Lithodesmiales</taxon>
        <taxon>Lithodesmiaceae</taxon>
        <taxon>Ditylum</taxon>
    </lineage>
</organism>
<keyword evidence="1" id="KW-0812">Transmembrane</keyword>
<reference evidence="2" key="1">
    <citation type="submission" date="2021-01" db="EMBL/GenBank/DDBJ databases">
        <authorList>
            <person name="Corre E."/>
            <person name="Pelletier E."/>
            <person name="Niang G."/>
            <person name="Scheremetjew M."/>
            <person name="Finn R."/>
            <person name="Kale V."/>
            <person name="Holt S."/>
            <person name="Cochrane G."/>
            <person name="Meng A."/>
            <person name="Brown T."/>
            <person name="Cohen L."/>
        </authorList>
    </citation>
    <scope>NUCLEOTIDE SEQUENCE</scope>
    <source>
        <strain evidence="2">GSO104</strain>
    </source>
</reference>
<dbReference type="EMBL" id="HBNS01062022">
    <property type="protein sequence ID" value="CAE4670429.1"/>
    <property type="molecule type" value="Transcribed_RNA"/>
</dbReference>
<keyword evidence="1" id="KW-1133">Transmembrane helix</keyword>
<gene>
    <name evidence="2" type="ORF">DBRI00130_LOCUS44749</name>
</gene>
<sequence>MKRNTSISIIFTFIFFGIAGSFMYPARPRQISSSKYNMNLHSTAKQSTMFIDPELDNSRIETDNNIHPARKCAVCIGVSDLYHSKILFSYKRFVGTIGTSFRTKILIFALPPPSTSPSDPSLIFLFAPSQVFN</sequence>
<evidence type="ECO:0000313" key="2">
    <source>
        <dbReference type="EMBL" id="CAE4670429.1"/>
    </source>
</evidence>
<name>A0A7S4TAV6_9STRA</name>
<accession>A0A7S4TAV6</accession>
<proteinExistence type="predicted"/>
<keyword evidence="1" id="KW-0472">Membrane</keyword>
<evidence type="ECO:0000256" key="1">
    <source>
        <dbReference type="SAM" id="Phobius"/>
    </source>
</evidence>